<comment type="caution">
    <text evidence="1">The sequence shown here is derived from an EMBL/GenBank/DDBJ whole genome shotgun (WGS) entry which is preliminary data.</text>
</comment>
<accession>A0A7X9XAV3</accession>
<evidence type="ECO:0000313" key="1">
    <source>
        <dbReference type="EMBL" id="NME69988.1"/>
    </source>
</evidence>
<name>A0A7X9XAV3_9BACT</name>
<reference evidence="1 2" key="1">
    <citation type="submission" date="2020-04" db="EMBL/GenBank/DDBJ databases">
        <title>Flammeovirga sp. SR4, a novel species isolated from seawater.</title>
        <authorList>
            <person name="Wang X."/>
        </authorList>
    </citation>
    <scope>NUCLEOTIDE SEQUENCE [LARGE SCALE GENOMIC DNA]</scope>
    <source>
        <strain evidence="1 2">ATCC 23126</strain>
    </source>
</reference>
<dbReference type="EMBL" id="JABANE010000053">
    <property type="protein sequence ID" value="NME69988.1"/>
    <property type="molecule type" value="Genomic_DNA"/>
</dbReference>
<dbReference type="AlphaFoldDB" id="A0A7X9XAV3"/>
<dbReference type="Proteomes" id="UP000576082">
    <property type="component" value="Unassembled WGS sequence"/>
</dbReference>
<gene>
    <name evidence="1" type="ORF">HHU12_18590</name>
</gene>
<organism evidence="1 2">
    <name type="scientific">Flammeovirga aprica JL-4</name>
    <dbReference type="NCBI Taxonomy" id="694437"/>
    <lineage>
        <taxon>Bacteria</taxon>
        <taxon>Pseudomonadati</taxon>
        <taxon>Bacteroidota</taxon>
        <taxon>Cytophagia</taxon>
        <taxon>Cytophagales</taxon>
        <taxon>Flammeovirgaceae</taxon>
        <taxon>Flammeovirga</taxon>
    </lineage>
</organism>
<proteinExistence type="predicted"/>
<protein>
    <recommendedName>
        <fullName evidence="3">Haemolysin activator HlyB C-terminal domain-containing protein</fullName>
    </recommendedName>
</protein>
<sequence length="659" mass="76447">MRPNRYLFIAFFLAFILSKLFIINVKAQEQDSTLQKVKVKAYVPIVLGDSVYKFTHDTTLFLPPELINQDSSAVLQSEQFYNKLHQLLGKNRLTKELSNLLLVKQYQNSDSLSEAPEILSTGMCFEGKIVRSITYVRLPPFGADVKKPDPIITTRVTRTANGLHAKTRERVIDKNIVFNVGDVINDDDFYDSERLLRALQFIKDALIYACEVDDSNIDVYIITQDQWTIGVRGNYQNINNFELGLYNNNFLGTGQYAYIGAVVKNDEPEPFGYNFEYRFQNINGSFIDLDIVSYDNYLESTWGVSAYKDFITSNTKTAGGFEARNLNKLYGYTISDSAFIPIDSTERFWEPLEYTFLSGWVGRSFHINQSRNENITFSMGVDNIQFFKRPHEVDTDTLYQFHNRTQYAFSATINQRNYRKLSYLQGFGRTEDVPHGWLISVTSGWESNEFLGRRPYIGMAMDIGQFTPYGFFKLRGEVGSFLTDQYRQETFHLNFNYFTNLIAVRDNFFRLLLDIDLMDGNDRIPGDYLYFIDNDVFSDFQINRFSKKGVRRLQIKQENIWFTPLFFYGFKFAVYQSFEVGFLSDPDRVSISNDDVFSSFGAGIRTRNENLVFNTLTLDLKYYPNANFNNSAFQVLLTTVIDLPLRDFKPTKPSFIKFE</sequence>
<dbReference type="RefSeq" id="WP_169658239.1">
    <property type="nucleotide sequence ID" value="NZ_JABANE010000053.1"/>
</dbReference>
<evidence type="ECO:0000313" key="2">
    <source>
        <dbReference type="Proteomes" id="UP000576082"/>
    </source>
</evidence>
<keyword evidence="2" id="KW-1185">Reference proteome</keyword>
<evidence type="ECO:0008006" key="3">
    <source>
        <dbReference type="Google" id="ProtNLM"/>
    </source>
</evidence>